<dbReference type="EC" id="1.4.3.4" evidence="4"/>
<dbReference type="PANTHER" id="PTHR10742">
    <property type="entry name" value="FLAVIN MONOAMINE OXIDASE"/>
    <property type="match status" value="1"/>
</dbReference>
<dbReference type="PANTHER" id="PTHR10742:SF342">
    <property type="entry name" value="AMINE OXIDASE"/>
    <property type="match status" value="1"/>
</dbReference>
<accession>A0ABS4TTY4</accession>
<dbReference type="InterPro" id="IPR019546">
    <property type="entry name" value="TAT_signal_bac_arc"/>
</dbReference>
<gene>
    <name evidence="4" type="ORF">JOF56_008239</name>
</gene>
<dbReference type="InterPro" id="IPR001613">
    <property type="entry name" value="Flavin_amine_oxidase"/>
</dbReference>
<reference evidence="4 5" key="1">
    <citation type="submission" date="2021-03" db="EMBL/GenBank/DDBJ databases">
        <title>Sequencing the genomes of 1000 actinobacteria strains.</title>
        <authorList>
            <person name="Klenk H.-P."/>
        </authorList>
    </citation>
    <scope>NUCLEOTIDE SEQUENCE [LARGE SCALE GENOMIC DNA]</scope>
    <source>
        <strain evidence="4 5">DSM 46670</strain>
    </source>
</reference>
<evidence type="ECO:0000256" key="1">
    <source>
        <dbReference type="ARBA" id="ARBA00001974"/>
    </source>
</evidence>
<proteinExistence type="predicted"/>
<dbReference type="SUPFAM" id="SSF54373">
    <property type="entry name" value="FAD-linked reductases, C-terminal domain"/>
    <property type="match status" value="1"/>
</dbReference>
<dbReference type="NCBIfam" id="TIGR01409">
    <property type="entry name" value="TAT_signal_seq"/>
    <property type="match status" value="1"/>
</dbReference>
<protein>
    <submittedName>
        <fullName evidence="4">Monoamine oxidase</fullName>
        <ecNumber evidence="4">1.4.3.4</ecNumber>
    </submittedName>
</protein>
<dbReference type="Pfam" id="PF01593">
    <property type="entry name" value="Amino_oxidase"/>
    <property type="match status" value="1"/>
</dbReference>
<keyword evidence="5" id="KW-1185">Reference proteome</keyword>
<dbReference type="SUPFAM" id="SSF51905">
    <property type="entry name" value="FAD/NAD(P)-binding domain"/>
    <property type="match status" value="1"/>
</dbReference>
<evidence type="ECO:0000313" key="5">
    <source>
        <dbReference type="Proteomes" id="UP001519332"/>
    </source>
</evidence>
<name>A0ABS4TTY4_9PSEU</name>
<keyword evidence="2 4" id="KW-0560">Oxidoreductase</keyword>
<evidence type="ECO:0000259" key="3">
    <source>
        <dbReference type="Pfam" id="PF01593"/>
    </source>
</evidence>
<dbReference type="RefSeq" id="WP_307855477.1">
    <property type="nucleotide sequence ID" value="NZ_JAGINW010000001.1"/>
</dbReference>
<dbReference type="EMBL" id="JAGINW010000001">
    <property type="protein sequence ID" value="MBP2327854.1"/>
    <property type="molecule type" value="Genomic_DNA"/>
</dbReference>
<feature type="domain" description="Amine oxidase" evidence="3">
    <location>
        <begin position="87"/>
        <end position="544"/>
    </location>
</feature>
<dbReference type="GO" id="GO:0097621">
    <property type="term" value="F:monoamine oxidase activity"/>
    <property type="evidence" value="ECO:0007669"/>
    <property type="project" value="UniProtKB-EC"/>
</dbReference>
<dbReference type="InterPro" id="IPR002937">
    <property type="entry name" value="Amino_oxidase"/>
</dbReference>
<dbReference type="Gene3D" id="1.10.405.10">
    <property type="entry name" value="Guanine Nucleotide Dissociation Inhibitor, domain 1"/>
    <property type="match status" value="1"/>
</dbReference>
<dbReference type="InterPro" id="IPR050281">
    <property type="entry name" value="Flavin_monoamine_oxidase"/>
</dbReference>
<dbReference type="PRINTS" id="PR00757">
    <property type="entry name" value="AMINEOXDASEF"/>
</dbReference>
<comment type="cofactor">
    <cofactor evidence="1">
        <name>FAD</name>
        <dbReference type="ChEBI" id="CHEBI:57692"/>
    </cofactor>
</comment>
<sequence>MPRTEMLRFVRRVVLDHAAAERLGVPVLEFREARMARAQARTITRRDVLKIGGVLGGAALLGLPGRAHAASAEQGPAPKVAIVGAGIAGLTAALKLADAGVRATVYEARDRVGGRMYSERDYWDGRQVSEYGGELVDTDHTAIRDLCARFGLGLTDVRAAAPKGGRDLLFFDGRYRSHSQFVEEFKPVYKALQADIAKAGPDAPTWDATTPGATELSNMSVAEWISTRVPGGYSTWFARFLDEAYVVEYGRQADEQTAVNLAYMMIDQSDLDDPNVWGASDERYHITEGSQRLPEAIAAALPAGTIQHGWRLEAIVRNANGTQTLTFDDRGSRRTVKADHTILAVPIGVLKGIDYARAGFDARMKRSIAMLDMGFCSKLNMQFRQRRWLGRGPWPGVANGTSFTDLGYEQIWDATAGQPGRQGIAIQYGGGDGALRLRPRKPFLDSRDPYVRAVVRDKLAQFNRVVPGVSAEWTGRAKLAAWHMDPNSLGAYSCYPVGYCHRYAGYEGMRQGNIHLAGEHTSVDFQGYMNGGAESGARVAAEVLG</sequence>
<dbReference type="InterPro" id="IPR036188">
    <property type="entry name" value="FAD/NAD-bd_sf"/>
</dbReference>
<dbReference type="Proteomes" id="UP001519332">
    <property type="component" value="Unassembled WGS sequence"/>
</dbReference>
<comment type="caution">
    <text evidence="4">The sequence shown here is derived from an EMBL/GenBank/DDBJ whole genome shotgun (WGS) entry which is preliminary data.</text>
</comment>
<dbReference type="InterPro" id="IPR006311">
    <property type="entry name" value="TAT_signal"/>
</dbReference>
<dbReference type="PROSITE" id="PS51318">
    <property type="entry name" value="TAT"/>
    <property type="match status" value="1"/>
</dbReference>
<organism evidence="4 5">
    <name type="scientific">Kibdelosporangium banguiense</name>
    <dbReference type="NCBI Taxonomy" id="1365924"/>
    <lineage>
        <taxon>Bacteria</taxon>
        <taxon>Bacillati</taxon>
        <taxon>Actinomycetota</taxon>
        <taxon>Actinomycetes</taxon>
        <taxon>Pseudonocardiales</taxon>
        <taxon>Pseudonocardiaceae</taxon>
        <taxon>Kibdelosporangium</taxon>
    </lineage>
</organism>
<dbReference type="Gene3D" id="3.90.660.10">
    <property type="match status" value="1"/>
</dbReference>
<evidence type="ECO:0000313" key="4">
    <source>
        <dbReference type="EMBL" id="MBP2327854.1"/>
    </source>
</evidence>
<dbReference type="Gene3D" id="3.50.50.60">
    <property type="entry name" value="FAD/NAD(P)-binding domain"/>
    <property type="match status" value="1"/>
</dbReference>
<evidence type="ECO:0000256" key="2">
    <source>
        <dbReference type="ARBA" id="ARBA00023002"/>
    </source>
</evidence>